<feature type="region of interest" description="Disordered" evidence="1">
    <location>
        <begin position="169"/>
        <end position="224"/>
    </location>
</feature>
<feature type="domain" description="KRAB" evidence="2">
    <location>
        <begin position="1"/>
        <end position="70"/>
    </location>
</feature>
<evidence type="ECO:0000313" key="3">
    <source>
        <dbReference type="EMBL" id="KAK9405371.1"/>
    </source>
</evidence>
<reference evidence="3 4" key="1">
    <citation type="journal article" date="2024" name="Proc. Natl. Acad. Sci. U.S.A.">
        <title>The genetic regulatory architecture and epigenomic basis for age-related changes in rattlesnake venom.</title>
        <authorList>
            <person name="Hogan M.P."/>
            <person name="Holding M.L."/>
            <person name="Nystrom G.S."/>
            <person name="Colston T.J."/>
            <person name="Bartlett D.A."/>
            <person name="Mason A.J."/>
            <person name="Ellsworth S.A."/>
            <person name="Rautsaw R.M."/>
            <person name="Lawrence K.C."/>
            <person name="Strickland J.L."/>
            <person name="He B."/>
            <person name="Fraser P."/>
            <person name="Margres M.J."/>
            <person name="Gilbert D.M."/>
            <person name="Gibbs H.L."/>
            <person name="Parkinson C.L."/>
            <person name="Rokyta D.R."/>
        </authorList>
    </citation>
    <scope>NUCLEOTIDE SEQUENCE [LARGE SCALE GENOMIC DNA]</scope>
    <source>
        <strain evidence="3">DRR0105</strain>
    </source>
</reference>
<comment type="caution">
    <text evidence="3">The sequence shown here is derived from an EMBL/GenBank/DDBJ whole genome shotgun (WGS) entry which is preliminary data.</text>
</comment>
<sequence length="266" mass="28817">MEEGALVDAEEKALHREVMLENTKNMAALGGDVKIEGSSQAVATPFLTVKKEDAEKMSEKERLVEKEALKKYSSFQCADIGSLLHSDDPQEKGACPGRGRPGAPSCKSLLFAQLSRKQPSGWRRSRAELGEKSPRRENSSVPCSPQNLAETLPGREARLPGCSCAAGLGRRSADPRPARLSFGDRGLGPQGPARGKLRPAKDPTSPCDSSLPLDETLPKGPGLLKKRLWGGKTTPLEYKVERYFVCVLVRPVEYKAEGNFACLCAL</sequence>
<organism evidence="3 4">
    <name type="scientific">Crotalus adamanteus</name>
    <name type="common">Eastern diamondback rattlesnake</name>
    <dbReference type="NCBI Taxonomy" id="8729"/>
    <lineage>
        <taxon>Eukaryota</taxon>
        <taxon>Metazoa</taxon>
        <taxon>Chordata</taxon>
        <taxon>Craniata</taxon>
        <taxon>Vertebrata</taxon>
        <taxon>Euteleostomi</taxon>
        <taxon>Lepidosauria</taxon>
        <taxon>Squamata</taxon>
        <taxon>Bifurcata</taxon>
        <taxon>Unidentata</taxon>
        <taxon>Episquamata</taxon>
        <taxon>Toxicofera</taxon>
        <taxon>Serpentes</taxon>
        <taxon>Colubroidea</taxon>
        <taxon>Viperidae</taxon>
        <taxon>Crotalinae</taxon>
        <taxon>Crotalus</taxon>
    </lineage>
</organism>
<dbReference type="AlphaFoldDB" id="A0AAW1BU53"/>
<dbReference type="PROSITE" id="PS50805">
    <property type="entry name" value="KRAB"/>
    <property type="match status" value="1"/>
</dbReference>
<dbReference type="GO" id="GO:0006355">
    <property type="term" value="P:regulation of DNA-templated transcription"/>
    <property type="evidence" value="ECO:0007669"/>
    <property type="project" value="InterPro"/>
</dbReference>
<proteinExistence type="predicted"/>
<feature type="compositionally biased region" description="Basic and acidic residues" evidence="1">
    <location>
        <begin position="125"/>
        <end position="138"/>
    </location>
</feature>
<dbReference type="EMBL" id="JAOTOJ010000002">
    <property type="protein sequence ID" value="KAK9405371.1"/>
    <property type="molecule type" value="Genomic_DNA"/>
</dbReference>
<evidence type="ECO:0000259" key="2">
    <source>
        <dbReference type="PROSITE" id="PS50805"/>
    </source>
</evidence>
<evidence type="ECO:0000313" key="4">
    <source>
        <dbReference type="Proteomes" id="UP001474421"/>
    </source>
</evidence>
<keyword evidence="4" id="KW-1185">Reference proteome</keyword>
<protein>
    <submittedName>
        <fullName evidence="3">Zinc finger protein</fullName>
    </submittedName>
</protein>
<dbReference type="InterPro" id="IPR001909">
    <property type="entry name" value="KRAB"/>
</dbReference>
<dbReference type="Proteomes" id="UP001474421">
    <property type="component" value="Unassembled WGS sequence"/>
</dbReference>
<feature type="region of interest" description="Disordered" evidence="1">
    <location>
        <begin position="116"/>
        <end position="152"/>
    </location>
</feature>
<evidence type="ECO:0000256" key="1">
    <source>
        <dbReference type="SAM" id="MobiDB-lite"/>
    </source>
</evidence>
<name>A0AAW1BU53_CROAD</name>
<dbReference type="Gene3D" id="6.10.140.140">
    <property type="match status" value="1"/>
</dbReference>
<feature type="compositionally biased region" description="Polar residues" evidence="1">
    <location>
        <begin position="139"/>
        <end position="149"/>
    </location>
</feature>
<accession>A0AAW1BU53</accession>
<dbReference type="Pfam" id="PF01352">
    <property type="entry name" value="KRAB"/>
    <property type="match status" value="1"/>
</dbReference>
<gene>
    <name evidence="3" type="ORF">NXF25_004145</name>
</gene>